<dbReference type="EMBL" id="CAJOBI010344129">
    <property type="protein sequence ID" value="CAF5216399.1"/>
    <property type="molecule type" value="Genomic_DNA"/>
</dbReference>
<gene>
    <name evidence="2" type="ORF">SMN809_LOCUS80011</name>
</gene>
<dbReference type="Pfam" id="PF03070">
    <property type="entry name" value="TENA_THI-4"/>
    <property type="match status" value="1"/>
</dbReference>
<sequence length="170" mass="19910">MLNGLINQCSNEEARRYFTEQLVKNGNSVGTLLSDNKLPPHVEKTTEKMPACEQYTKFLLALISCNDHLVWIKGLIALLPCTLLYFKVGDWMIASGVQPTVKRYADFVDYYRDQERRLRLNKFLDLTNRVVDDCSHEQKKDLKVLFRQVCEYEYAFWDQSYSYGMSKAEK</sequence>
<dbReference type="InterPro" id="IPR016084">
    <property type="entry name" value="Haem_Oase-like_multi-hlx"/>
</dbReference>
<dbReference type="AlphaFoldDB" id="A0A8S3JC27"/>
<organism evidence="2 3">
    <name type="scientific">Rotaria magnacalcarata</name>
    <dbReference type="NCBI Taxonomy" id="392030"/>
    <lineage>
        <taxon>Eukaryota</taxon>
        <taxon>Metazoa</taxon>
        <taxon>Spiralia</taxon>
        <taxon>Gnathifera</taxon>
        <taxon>Rotifera</taxon>
        <taxon>Eurotatoria</taxon>
        <taxon>Bdelloidea</taxon>
        <taxon>Philodinida</taxon>
        <taxon>Philodinidae</taxon>
        <taxon>Rotaria</taxon>
    </lineage>
</organism>
<reference evidence="2" key="1">
    <citation type="submission" date="2021-02" db="EMBL/GenBank/DDBJ databases">
        <authorList>
            <person name="Nowell W R."/>
        </authorList>
    </citation>
    <scope>NUCLEOTIDE SEQUENCE</scope>
</reference>
<dbReference type="Proteomes" id="UP000676336">
    <property type="component" value="Unassembled WGS sequence"/>
</dbReference>
<protein>
    <recommendedName>
        <fullName evidence="1">Thiaminase-2/PQQC domain-containing protein</fullName>
    </recommendedName>
</protein>
<name>A0A8S3JC27_9BILA</name>
<dbReference type="GO" id="GO:0006772">
    <property type="term" value="P:thiamine metabolic process"/>
    <property type="evidence" value="ECO:0007669"/>
    <property type="project" value="UniProtKB-ARBA"/>
</dbReference>
<proteinExistence type="predicted"/>
<dbReference type="Gene3D" id="1.20.910.10">
    <property type="entry name" value="Heme oxygenase-like"/>
    <property type="match status" value="1"/>
</dbReference>
<feature type="domain" description="Thiaminase-2/PQQC" evidence="1">
    <location>
        <begin position="43"/>
        <end position="162"/>
    </location>
</feature>
<evidence type="ECO:0000313" key="3">
    <source>
        <dbReference type="Proteomes" id="UP000676336"/>
    </source>
</evidence>
<dbReference type="InterPro" id="IPR004305">
    <property type="entry name" value="Thiaminase-2/PQQC"/>
</dbReference>
<evidence type="ECO:0000259" key="1">
    <source>
        <dbReference type="Pfam" id="PF03070"/>
    </source>
</evidence>
<comment type="caution">
    <text evidence="2">The sequence shown here is derived from an EMBL/GenBank/DDBJ whole genome shotgun (WGS) entry which is preliminary data.</text>
</comment>
<accession>A0A8S3JC27</accession>
<dbReference type="SUPFAM" id="SSF48613">
    <property type="entry name" value="Heme oxygenase-like"/>
    <property type="match status" value="1"/>
</dbReference>
<evidence type="ECO:0000313" key="2">
    <source>
        <dbReference type="EMBL" id="CAF5216399.1"/>
    </source>
</evidence>